<gene>
    <name evidence="2" type="ORF">SAMN05216266_12610</name>
</gene>
<sequence>MRRTLFLAMVLALLDTSALYSRVAVDCALSVQYQQASSGTTPSPMRVADFRLG</sequence>
<evidence type="ECO:0000256" key="1">
    <source>
        <dbReference type="SAM" id="SignalP"/>
    </source>
</evidence>
<reference evidence="3" key="1">
    <citation type="submission" date="2016-10" db="EMBL/GenBank/DDBJ databases">
        <authorList>
            <person name="Varghese N."/>
            <person name="Submissions S."/>
        </authorList>
    </citation>
    <scope>NUCLEOTIDE SEQUENCE [LARGE SCALE GENOMIC DNA]</scope>
    <source>
        <strain evidence="3">CGMCC 4.3568</strain>
    </source>
</reference>
<dbReference type="Proteomes" id="UP000243799">
    <property type="component" value="Unassembled WGS sequence"/>
</dbReference>
<feature type="chain" id="PRO_5039448919" evidence="1">
    <location>
        <begin position="21"/>
        <end position="53"/>
    </location>
</feature>
<evidence type="ECO:0000313" key="2">
    <source>
        <dbReference type="EMBL" id="SFB60628.1"/>
    </source>
</evidence>
<keyword evidence="1" id="KW-0732">Signal</keyword>
<feature type="signal peptide" evidence="1">
    <location>
        <begin position="1"/>
        <end position="20"/>
    </location>
</feature>
<dbReference type="AlphaFoldDB" id="A0A1I1CIA0"/>
<accession>A0A1I1CIA0</accession>
<name>A0A1I1CIA0_9PSEU</name>
<dbReference type="EMBL" id="FOKG01000026">
    <property type="protein sequence ID" value="SFB60628.1"/>
    <property type="molecule type" value="Genomic_DNA"/>
</dbReference>
<dbReference type="RefSeq" id="WP_177242843.1">
    <property type="nucleotide sequence ID" value="NZ_FOKG01000026.1"/>
</dbReference>
<proteinExistence type="predicted"/>
<organism evidence="2 3">
    <name type="scientific">Amycolatopsis marina</name>
    <dbReference type="NCBI Taxonomy" id="490629"/>
    <lineage>
        <taxon>Bacteria</taxon>
        <taxon>Bacillati</taxon>
        <taxon>Actinomycetota</taxon>
        <taxon>Actinomycetes</taxon>
        <taxon>Pseudonocardiales</taxon>
        <taxon>Pseudonocardiaceae</taxon>
        <taxon>Amycolatopsis</taxon>
    </lineage>
</organism>
<evidence type="ECO:0000313" key="3">
    <source>
        <dbReference type="Proteomes" id="UP000243799"/>
    </source>
</evidence>
<dbReference type="STRING" id="490629.SAMN05216266_12610"/>
<keyword evidence="3" id="KW-1185">Reference proteome</keyword>
<protein>
    <submittedName>
        <fullName evidence="2">Uncharacterized protein</fullName>
    </submittedName>
</protein>